<dbReference type="RefSeq" id="WP_131583227.1">
    <property type="nucleotide sequence ID" value="NZ_SJZJ01000012.1"/>
</dbReference>
<sequence>MTAALAVLALLVALVLAGACALLLWQLNGLKARAAALTEQVEALEPAPPLPADLEAALGAGTRRLLVVEILNPLDVALSRNKVAGVVAAMAPERLRRIVLEQASRELVTEMAAEGLEVEVRVHAAR</sequence>
<evidence type="ECO:0000313" key="1">
    <source>
        <dbReference type="EMBL" id="TCJ28068.1"/>
    </source>
</evidence>
<keyword evidence="2" id="KW-1185">Reference proteome</keyword>
<evidence type="ECO:0000313" key="2">
    <source>
        <dbReference type="Proteomes" id="UP000295453"/>
    </source>
</evidence>
<gene>
    <name evidence="1" type="ORF">EPD65_08770</name>
</gene>
<protein>
    <submittedName>
        <fullName evidence="1">Uncharacterized protein</fullName>
    </submittedName>
</protein>
<dbReference type="AlphaFoldDB" id="A0A4R1CDC5"/>
<reference evidence="1 2" key="1">
    <citation type="submission" date="2019-03" db="EMBL/GenBank/DDBJ databases">
        <authorList>
            <person name="Kim M.K.M."/>
        </authorList>
    </citation>
    <scope>NUCLEOTIDE SEQUENCE [LARGE SCALE GENOMIC DNA]</scope>
    <source>
        <strain evidence="1 2">18JY15-6</strain>
    </source>
</reference>
<proteinExistence type="predicted"/>
<dbReference type="Proteomes" id="UP000295453">
    <property type="component" value="Unassembled WGS sequence"/>
</dbReference>
<dbReference type="OrthoDB" id="3788215at2"/>
<organism evidence="1 2">
    <name type="scientific">Nocardioides jejuensis</name>
    <dbReference type="NCBI Taxonomy" id="2502782"/>
    <lineage>
        <taxon>Bacteria</taxon>
        <taxon>Bacillati</taxon>
        <taxon>Actinomycetota</taxon>
        <taxon>Actinomycetes</taxon>
        <taxon>Propionibacteriales</taxon>
        <taxon>Nocardioidaceae</taxon>
        <taxon>Nocardioides</taxon>
    </lineage>
</organism>
<comment type="caution">
    <text evidence="1">The sequence shown here is derived from an EMBL/GenBank/DDBJ whole genome shotgun (WGS) entry which is preliminary data.</text>
</comment>
<accession>A0A4R1CDC5</accession>
<dbReference type="EMBL" id="SJZJ01000012">
    <property type="protein sequence ID" value="TCJ28068.1"/>
    <property type="molecule type" value="Genomic_DNA"/>
</dbReference>
<name>A0A4R1CDC5_9ACTN</name>